<evidence type="ECO:0000256" key="5">
    <source>
        <dbReference type="ARBA" id="ARBA00022692"/>
    </source>
</evidence>
<dbReference type="Gene3D" id="1.20.1280.290">
    <property type="match status" value="2"/>
</dbReference>
<dbReference type="AlphaFoldDB" id="A0AAP0ES31"/>
<dbReference type="Pfam" id="PF03083">
    <property type="entry name" value="MtN3_slv"/>
    <property type="match status" value="2"/>
</dbReference>
<comment type="similarity">
    <text evidence="2 9">Belongs to the SWEET sugar transporter family.</text>
</comment>
<feature type="transmembrane region" description="Helical" evidence="9">
    <location>
        <begin position="69"/>
        <end position="93"/>
    </location>
</feature>
<dbReference type="InterPro" id="IPR047664">
    <property type="entry name" value="SWEET"/>
</dbReference>
<comment type="function">
    <text evidence="9">Mediates both low-affinity uptake and efflux of sugar across the membrane.</text>
</comment>
<dbReference type="EMBL" id="JBBNAG010000011">
    <property type="protein sequence ID" value="KAK9093924.1"/>
    <property type="molecule type" value="Genomic_DNA"/>
</dbReference>
<evidence type="ECO:0000256" key="8">
    <source>
        <dbReference type="ARBA" id="ARBA00023136"/>
    </source>
</evidence>
<dbReference type="FunFam" id="1.20.1280.290:FF:000002">
    <property type="entry name" value="Bidirectional sugar transporter SWEET"/>
    <property type="match status" value="1"/>
</dbReference>
<evidence type="ECO:0000256" key="6">
    <source>
        <dbReference type="ARBA" id="ARBA00022737"/>
    </source>
</evidence>
<sequence length="261" mass="28461">MVSADAVRTAVGILGNIIALGLFLSPTPTFIKICKKGSVEQFSPTPYLATLLNCMFWVLYGLPMVHPHSILVITINGTGLVIELIYVILFIVYSDGKKRLRVLGVLVGEVVFVGVVALLVLTLVHTHERRSLVVGALCVFFGTIMYVAPLVVMKLVITTRSVEYMPFSLSFASFINGLCWTCYALIRFDLFITIPNSLGSLFGLAQLILYATFYKSTRRQLEAKKSKGHVAVLEVVVAGQSNKVNSENGQNGGAFGTGHQK</sequence>
<feature type="transmembrane region" description="Helical" evidence="9">
    <location>
        <begin position="105"/>
        <end position="126"/>
    </location>
</feature>
<dbReference type="GO" id="GO:0051119">
    <property type="term" value="F:sugar transmembrane transporter activity"/>
    <property type="evidence" value="ECO:0007669"/>
    <property type="project" value="InterPro"/>
</dbReference>
<reference evidence="10 11" key="1">
    <citation type="submission" date="2024-01" db="EMBL/GenBank/DDBJ databases">
        <title>Genome assemblies of Stephania.</title>
        <authorList>
            <person name="Yang L."/>
        </authorList>
    </citation>
    <scope>NUCLEOTIDE SEQUENCE [LARGE SCALE GENOMIC DNA]</scope>
    <source>
        <strain evidence="10">JXDWG</strain>
        <tissue evidence="10">Leaf</tissue>
    </source>
</reference>
<name>A0AAP0ES31_9MAGN</name>
<evidence type="ECO:0000313" key="11">
    <source>
        <dbReference type="Proteomes" id="UP001419268"/>
    </source>
</evidence>
<evidence type="ECO:0000256" key="7">
    <source>
        <dbReference type="ARBA" id="ARBA00022989"/>
    </source>
</evidence>
<feature type="transmembrane region" description="Helical" evidence="9">
    <location>
        <begin position="132"/>
        <end position="152"/>
    </location>
</feature>
<dbReference type="Proteomes" id="UP001419268">
    <property type="component" value="Unassembled WGS sequence"/>
</dbReference>
<accession>A0AAP0ES31</accession>
<keyword evidence="5 9" id="KW-0812">Transmembrane</keyword>
<keyword evidence="8 9" id="KW-0472">Membrane</keyword>
<dbReference type="GO" id="GO:0012505">
    <property type="term" value="C:endomembrane system"/>
    <property type="evidence" value="ECO:0007669"/>
    <property type="project" value="UniProtKB-SubCell"/>
</dbReference>
<keyword evidence="4 9" id="KW-0762">Sugar transport</keyword>
<feature type="transmembrane region" description="Helical" evidence="9">
    <location>
        <begin position="164"/>
        <end position="186"/>
    </location>
</feature>
<organism evidence="10 11">
    <name type="scientific">Stephania cephalantha</name>
    <dbReference type="NCBI Taxonomy" id="152367"/>
    <lineage>
        <taxon>Eukaryota</taxon>
        <taxon>Viridiplantae</taxon>
        <taxon>Streptophyta</taxon>
        <taxon>Embryophyta</taxon>
        <taxon>Tracheophyta</taxon>
        <taxon>Spermatophyta</taxon>
        <taxon>Magnoliopsida</taxon>
        <taxon>Ranunculales</taxon>
        <taxon>Menispermaceae</taxon>
        <taxon>Menispermoideae</taxon>
        <taxon>Cissampelideae</taxon>
        <taxon>Stephania</taxon>
    </lineage>
</organism>
<evidence type="ECO:0000256" key="2">
    <source>
        <dbReference type="ARBA" id="ARBA00007809"/>
    </source>
</evidence>
<keyword evidence="6" id="KW-0677">Repeat</keyword>
<comment type="subcellular location">
    <subcellularLocation>
        <location evidence="9">Cell membrane</location>
        <topology evidence="9">Multi-pass membrane protein</topology>
    </subcellularLocation>
    <subcellularLocation>
        <location evidence="1">Endomembrane system</location>
        <topology evidence="1">Multi-pass membrane protein</topology>
    </subcellularLocation>
</comment>
<protein>
    <recommendedName>
        <fullName evidence="9">Bidirectional sugar transporter SWEET</fullName>
    </recommendedName>
</protein>
<evidence type="ECO:0000256" key="4">
    <source>
        <dbReference type="ARBA" id="ARBA00022597"/>
    </source>
</evidence>
<evidence type="ECO:0000313" key="10">
    <source>
        <dbReference type="EMBL" id="KAK9093924.1"/>
    </source>
</evidence>
<keyword evidence="11" id="KW-1185">Reference proteome</keyword>
<dbReference type="GO" id="GO:0005886">
    <property type="term" value="C:plasma membrane"/>
    <property type="evidence" value="ECO:0007669"/>
    <property type="project" value="UniProtKB-SubCell"/>
</dbReference>
<proteinExistence type="inferred from homology"/>
<keyword evidence="7 9" id="KW-1133">Transmembrane helix</keyword>
<evidence type="ECO:0000256" key="9">
    <source>
        <dbReference type="RuleBase" id="RU910715"/>
    </source>
</evidence>
<dbReference type="PANTHER" id="PTHR10791:SF130">
    <property type="entry name" value="BIDIRECTIONAL SUGAR TRANSPORTER SWEET6-RELATED"/>
    <property type="match status" value="1"/>
</dbReference>
<comment type="caution">
    <text evidence="10">The sequence shown here is derived from an EMBL/GenBank/DDBJ whole genome shotgun (WGS) entry which is preliminary data.</text>
</comment>
<dbReference type="PANTHER" id="PTHR10791">
    <property type="entry name" value="RAG1-ACTIVATING PROTEIN 1"/>
    <property type="match status" value="1"/>
</dbReference>
<feature type="transmembrane region" description="Helical" evidence="9">
    <location>
        <begin position="45"/>
        <end position="63"/>
    </location>
</feature>
<keyword evidence="3 9" id="KW-0813">Transport</keyword>
<evidence type="ECO:0000256" key="3">
    <source>
        <dbReference type="ARBA" id="ARBA00022448"/>
    </source>
</evidence>
<dbReference type="FunFam" id="1.20.1280.290:FF:000001">
    <property type="entry name" value="Bidirectional sugar transporter SWEET"/>
    <property type="match status" value="1"/>
</dbReference>
<evidence type="ECO:0000256" key="1">
    <source>
        <dbReference type="ARBA" id="ARBA00004127"/>
    </source>
</evidence>
<dbReference type="InterPro" id="IPR004316">
    <property type="entry name" value="SWEET_rpt"/>
</dbReference>
<gene>
    <name evidence="10" type="ORF">Scep_025393</name>
</gene>
<feature type="transmembrane region" description="Helical" evidence="9">
    <location>
        <begin position="6"/>
        <end position="24"/>
    </location>
</feature>
<feature type="transmembrane region" description="Helical" evidence="9">
    <location>
        <begin position="192"/>
        <end position="214"/>
    </location>
</feature>